<gene>
    <name evidence="1" type="ORF">PBT88_08380</name>
</gene>
<accession>A0ABY7NT40</accession>
<name>A0ABY7NT40_9SPHN</name>
<evidence type="ECO:0000313" key="1">
    <source>
        <dbReference type="EMBL" id="WBO24110.1"/>
    </source>
</evidence>
<keyword evidence="2" id="KW-1185">Reference proteome</keyword>
<proteinExistence type="predicted"/>
<dbReference type="Proteomes" id="UP001210865">
    <property type="component" value="Chromosome"/>
</dbReference>
<protein>
    <submittedName>
        <fullName evidence="1">Uncharacterized protein</fullName>
    </submittedName>
</protein>
<dbReference type="Gene3D" id="3.40.50.1820">
    <property type="entry name" value="alpha/beta hydrolase"/>
    <property type="match status" value="1"/>
</dbReference>
<reference evidence="1 2" key="1">
    <citation type="submission" date="2022-12" db="EMBL/GenBank/DDBJ databases">
        <title>Sphingomonas abieness sp. nov., an endophytic bacterium isolated from Abies koreana.</title>
        <authorList>
            <person name="Jiang L."/>
            <person name="Lee J."/>
        </authorList>
    </citation>
    <scope>NUCLEOTIDE SEQUENCE [LARGE SCALE GENOMIC DNA]</scope>
    <source>
        <strain evidence="2">PAMB 00755</strain>
    </source>
</reference>
<dbReference type="InterPro" id="IPR029058">
    <property type="entry name" value="AB_hydrolase_fold"/>
</dbReference>
<sequence length="219" mass="23627">MTGRPRVHSYADGEFMLAYGPIDGPQILVLQPLFEEMNRCRAFVAGLCRTLAARGIGCWLPDLPGAGESMRALESVGWADWNAASDAAAALIAAETGIVPLSVSIRGGALIEPERSPRRWRFSPTTGRSLLSDLRRSALASGSDPATPAGYRIGSDLVAGLETANLPAGSPIRTLRLMSDDREADRRIEGSPIWRRPEPISDPTMLMLVADDITDWTRA</sequence>
<dbReference type="RefSeq" id="WP_270078739.1">
    <property type="nucleotide sequence ID" value="NZ_CP115174.1"/>
</dbReference>
<organism evidence="1 2">
    <name type="scientific">Sphingomonas abietis</name>
    <dbReference type="NCBI Taxonomy" id="3012344"/>
    <lineage>
        <taxon>Bacteria</taxon>
        <taxon>Pseudomonadati</taxon>
        <taxon>Pseudomonadota</taxon>
        <taxon>Alphaproteobacteria</taxon>
        <taxon>Sphingomonadales</taxon>
        <taxon>Sphingomonadaceae</taxon>
        <taxon>Sphingomonas</taxon>
    </lineage>
</organism>
<evidence type="ECO:0000313" key="2">
    <source>
        <dbReference type="Proteomes" id="UP001210865"/>
    </source>
</evidence>
<dbReference type="SUPFAM" id="SSF53474">
    <property type="entry name" value="alpha/beta-Hydrolases"/>
    <property type="match status" value="2"/>
</dbReference>
<dbReference type="EMBL" id="CP115174">
    <property type="protein sequence ID" value="WBO24110.1"/>
    <property type="molecule type" value="Genomic_DNA"/>
</dbReference>